<reference evidence="2 3" key="1">
    <citation type="submission" date="2018-02" db="EMBL/GenBank/DDBJ databases">
        <title>8 Nocardia nova and 1 Nocardia cyriacigeorgica strain used for evolution to TMP-SMX.</title>
        <authorList>
            <person name="Mehta H."/>
            <person name="Weng J."/>
            <person name="Shamoo Y."/>
        </authorList>
    </citation>
    <scope>NUCLEOTIDE SEQUENCE [LARGE SCALE GENOMIC DNA]</scope>
    <source>
        <strain evidence="2 3">ATCC 33727</strain>
    </source>
</reference>
<keyword evidence="1" id="KW-1133">Transmembrane helix</keyword>
<organism evidence="2 3">
    <name type="scientific">Nocardia nova</name>
    <dbReference type="NCBI Taxonomy" id="37330"/>
    <lineage>
        <taxon>Bacteria</taxon>
        <taxon>Bacillati</taxon>
        <taxon>Actinomycetota</taxon>
        <taxon>Actinomycetes</taxon>
        <taxon>Mycobacteriales</taxon>
        <taxon>Nocardiaceae</taxon>
        <taxon>Nocardia</taxon>
    </lineage>
</organism>
<gene>
    <name evidence="2" type="ORF">C8259_25755</name>
</gene>
<dbReference type="EMBL" id="PYHS01000016">
    <property type="protein sequence ID" value="PSR59663.1"/>
    <property type="molecule type" value="Genomic_DNA"/>
</dbReference>
<protein>
    <submittedName>
        <fullName evidence="2">DUF1275 domain-containing protein</fullName>
    </submittedName>
</protein>
<feature type="transmembrane region" description="Helical" evidence="1">
    <location>
        <begin position="196"/>
        <end position="215"/>
    </location>
</feature>
<keyword evidence="1" id="KW-0812">Transmembrane</keyword>
<accession>A0A2T2YVY9</accession>
<dbReference type="Proteomes" id="UP000241647">
    <property type="component" value="Unassembled WGS sequence"/>
</dbReference>
<proteinExistence type="predicted"/>
<dbReference type="AlphaFoldDB" id="A0A2T2YVY9"/>
<evidence type="ECO:0000256" key="1">
    <source>
        <dbReference type="SAM" id="Phobius"/>
    </source>
</evidence>
<dbReference type="PANTHER" id="PTHR37314:SF4">
    <property type="entry name" value="UPF0700 TRANSMEMBRANE PROTEIN YOAK"/>
    <property type="match status" value="1"/>
</dbReference>
<feature type="transmembrane region" description="Helical" evidence="1">
    <location>
        <begin position="169"/>
        <end position="190"/>
    </location>
</feature>
<name>A0A2T2YVY9_9NOCA</name>
<comment type="caution">
    <text evidence="2">The sequence shown here is derived from an EMBL/GenBank/DDBJ whole genome shotgun (WGS) entry which is preliminary data.</text>
</comment>
<keyword evidence="1" id="KW-0472">Membrane</keyword>
<feature type="transmembrane region" description="Helical" evidence="1">
    <location>
        <begin position="95"/>
        <end position="112"/>
    </location>
</feature>
<feature type="transmembrane region" description="Helical" evidence="1">
    <location>
        <begin position="12"/>
        <end position="38"/>
    </location>
</feature>
<feature type="transmembrane region" description="Helical" evidence="1">
    <location>
        <begin position="58"/>
        <end position="83"/>
    </location>
</feature>
<dbReference type="Pfam" id="PF06912">
    <property type="entry name" value="DUF1275"/>
    <property type="match status" value="1"/>
</dbReference>
<dbReference type="PANTHER" id="PTHR37314">
    <property type="entry name" value="SLR0142 PROTEIN"/>
    <property type="match status" value="1"/>
</dbReference>
<sequence>MPAMSLTNPHRALVLGYGSLLATVAGYVNAVAILTLAIPVGNLTATTTRLGMDTANPWLFESSLLVLILIGFLLGAAVAGATLSPTRTHAGVRHSAIMIGEASLFVLTFALTENRLSVLLAAVACGLQNGTTSSLRTMQIRTTHFTGTVTDLGLLIGRSGRHGIDKWRAAVLSATMVTFITGAIAGTLLGTRIGKAALLLPAAVCVLIAVAGLVYDRRSSAPASATVLALRGAADRDEPEHGHDSMPMYRVG</sequence>
<evidence type="ECO:0000313" key="3">
    <source>
        <dbReference type="Proteomes" id="UP000241647"/>
    </source>
</evidence>
<dbReference type="InterPro" id="IPR010699">
    <property type="entry name" value="DUF1275"/>
</dbReference>
<evidence type="ECO:0000313" key="2">
    <source>
        <dbReference type="EMBL" id="PSR59663.1"/>
    </source>
</evidence>
<dbReference type="RefSeq" id="WP_084493924.1">
    <property type="nucleotide sequence ID" value="NZ_PYHS01000016.1"/>
</dbReference>